<feature type="transmembrane region" description="Helical" evidence="1">
    <location>
        <begin position="186"/>
        <end position="205"/>
    </location>
</feature>
<feature type="transmembrane region" description="Helical" evidence="1">
    <location>
        <begin position="84"/>
        <end position="108"/>
    </location>
</feature>
<evidence type="ECO:0000313" key="2">
    <source>
        <dbReference type="EMBL" id="SCG67198.1"/>
    </source>
</evidence>
<evidence type="ECO:0008006" key="4">
    <source>
        <dbReference type="Google" id="ProtNLM"/>
    </source>
</evidence>
<organism evidence="2 3">
    <name type="scientific">Micromonospora inositola</name>
    <dbReference type="NCBI Taxonomy" id="47865"/>
    <lineage>
        <taxon>Bacteria</taxon>
        <taxon>Bacillati</taxon>
        <taxon>Actinomycetota</taxon>
        <taxon>Actinomycetes</taxon>
        <taxon>Micromonosporales</taxon>
        <taxon>Micromonosporaceae</taxon>
        <taxon>Micromonospora</taxon>
    </lineage>
</organism>
<dbReference type="Pfam" id="PF14329">
    <property type="entry name" value="DUF4386"/>
    <property type="match status" value="1"/>
</dbReference>
<keyword evidence="3" id="KW-1185">Reference proteome</keyword>
<keyword evidence="1" id="KW-0812">Transmembrane</keyword>
<proteinExistence type="predicted"/>
<reference evidence="3" key="1">
    <citation type="submission" date="2016-06" db="EMBL/GenBank/DDBJ databases">
        <authorList>
            <person name="Varghese N."/>
            <person name="Submissions Spin"/>
        </authorList>
    </citation>
    <scope>NUCLEOTIDE SEQUENCE [LARGE SCALE GENOMIC DNA]</scope>
    <source>
        <strain evidence="3">DSM 43819</strain>
    </source>
</reference>
<accession>A0A1C5J9H8</accession>
<dbReference type="RefSeq" id="WP_157746422.1">
    <property type="nucleotide sequence ID" value="NZ_LT607754.1"/>
</dbReference>
<feature type="transmembrane region" description="Helical" evidence="1">
    <location>
        <begin position="50"/>
        <end position="75"/>
    </location>
</feature>
<keyword evidence="1" id="KW-0472">Membrane</keyword>
<gene>
    <name evidence="2" type="ORF">GA0070613_4267</name>
</gene>
<name>A0A1C5J9H8_9ACTN</name>
<feature type="transmembrane region" description="Helical" evidence="1">
    <location>
        <begin position="128"/>
        <end position="150"/>
    </location>
</feature>
<dbReference type="AlphaFoldDB" id="A0A1C5J9H8"/>
<evidence type="ECO:0000256" key="1">
    <source>
        <dbReference type="SAM" id="Phobius"/>
    </source>
</evidence>
<protein>
    <recommendedName>
        <fullName evidence="4">DUF4386 family protein</fullName>
    </recommendedName>
</protein>
<feature type="transmembrane region" description="Helical" evidence="1">
    <location>
        <begin position="162"/>
        <end position="180"/>
    </location>
</feature>
<dbReference type="Proteomes" id="UP000198221">
    <property type="component" value="Chromosome I"/>
</dbReference>
<sequence>MTVPSSRAGRPLAAALVAAPLLYLVSELIVPRNYVEDKPAAELAMLAEHHYAFLAAALLDFTTMVLFAAAVPAVVRLVRGRGRVFIRIAGTMVFLGTMGLAAHAMFALSDLDLAANPQRDAMAAASEVISSGTAAILILVLRLFAFDLGLTLLTIAAWRARLIPVWAAPFGFLALVGDFSPGNYNGILWAIASTAAFGMIALSLLRRSESAELPAPAMLPANA</sequence>
<dbReference type="InterPro" id="IPR025495">
    <property type="entry name" value="DUF4386"/>
</dbReference>
<keyword evidence="1" id="KW-1133">Transmembrane helix</keyword>
<evidence type="ECO:0000313" key="3">
    <source>
        <dbReference type="Proteomes" id="UP000198221"/>
    </source>
</evidence>
<feature type="transmembrane region" description="Helical" evidence="1">
    <location>
        <begin position="12"/>
        <end position="30"/>
    </location>
</feature>
<dbReference type="EMBL" id="LT607754">
    <property type="protein sequence ID" value="SCG67198.1"/>
    <property type="molecule type" value="Genomic_DNA"/>
</dbReference>